<dbReference type="AlphaFoldDB" id="A0A7W5YFY1"/>
<accession>A0A7W5YFY1</accession>
<proteinExistence type="predicted"/>
<dbReference type="RefSeq" id="WP_183695765.1">
    <property type="nucleotide sequence ID" value="NZ_JACICA010000004.1"/>
</dbReference>
<comment type="caution">
    <text evidence="1">The sequence shown here is derived from an EMBL/GenBank/DDBJ whole genome shotgun (WGS) entry which is preliminary data.</text>
</comment>
<protein>
    <submittedName>
        <fullName evidence="1">Uncharacterized protein</fullName>
    </submittedName>
</protein>
<dbReference type="EMBL" id="JACICA010000004">
    <property type="protein sequence ID" value="MBB3702566.1"/>
    <property type="molecule type" value="Genomic_DNA"/>
</dbReference>
<gene>
    <name evidence="1" type="ORF">FHS60_001029</name>
</gene>
<name>A0A7W5YFY1_9BACT</name>
<dbReference type="Proteomes" id="UP000541425">
    <property type="component" value="Unassembled WGS sequence"/>
</dbReference>
<evidence type="ECO:0000313" key="1">
    <source>
        <dbReference type="EMBL" id="MBB3702566.1"/>
    </source>
</evidence>
<organism evidence="1 2">
    <name type="scientific">Alloprevotella rava</name>
    <dbReference type="NCBI Taxonomy" id="671218"/>
    <lineage>
        <taxon>Bacteria</taxon>
        <taxon>Pseudomonadati</taxon>
        <taxon>Bacteroidota</taxon>
        <taxon>Bacteroidia</taxon>
        <taxon>Bacteroidales</taxon>
        <taxon>Prevotellaceae</taxon>
        <taxon>Alloprevotella</taxon>
    </lineage>
</organism>
<evidence type="ECO:0000313" key="2">
    <source>
        <dbReference type="Proteomes" id="UP000541425"/>
    </source>
</evidence>
<reference evidence="1 2" key="1">
    <citation type="submission" date="2020-08" db="EMBL/GenBank/DDBJ databases">
        <title>Genomic Encyclopedia of Type Strains, Phase IV (KMG-IV): sequencing the most valuable type-strain genomes for metagenomic binning, comparative biology and taxonomic classification.</title>
        <authorList>
            <person name="Goeker M."/>
        </authorList>
    </citation>
    <scope>NUCLEOTIDE SEQUENCE [LARGE SCALE GENOMIC DNA]</scope>
    <source>
        <strain evidence="1 2">DSM 22548</strain>
    </source>
</reference>
<sequence length="47" mass="5324">MHKIVPFFVSFGEKHEKKRGAEGGKRKTKGIFDEKMAITAFLISISK</sequence>